<dbReference type="AlphaFoldDB" id="A0A177AIJ3"/>
<feature type="domain" description="DUF7924" evidence="2">
    <location>
        <begin position="260"/>
        <end position="483"/>
    </location>
</feature>
<proteinExistence type="predicted"/>
<accession>A0A177AIJ3</accession>
<feature type="compositionally biased region" description="Basic and acidic residues" evidence="1">
    <location>
        <begin position="123"/>
        <end position="150"/>
    </location>
</feature>
<dbReference type="InterPro" id="IPR057684">
    <property type="entry name" value="DUF7924"/>
</dbReference>
<feature type="region of interest" description="Disordered" evidence="1">
    <location>
        <begin position="523"/>
        <end position="603"/>
    </location>
</feature>
<feature type="compositionally biased region" description="Polar residues" evidence="1">
    <location>
        <begin position="542"/>
        <end position="551"/>
    </location>
</feature>
<dbReference type="OrthoDB" id="5132737at2759"/>
<dbReference type="Pfam" id="PF25545">
    <property type="entry name" value="DUF7924"/>
    <property type="match status" value="1"/>
</dbReference>
<feature type="compositionally biased region" description="Polar residues" evidence="1">
    <location>
        <begin position="523"/>
        <end position="533"/>
    </location>
</feature>
<dbReference type="Proteomes" id="UP000077154">
    <property type="component" value="Unassembled WGS sequence"/>
</dbReference>
<feature type="compositionally biased region" description="Low complexity" evidence="1">
    <location>
        <begin position="552"/>
        <end position="572"/>
    </location>
</feature>
<protein>
    <recommendedName>
        <fullName evidence="2">DUF7924 domain-containing protein</fullName>
    </recommendedName>
</protein>
<feature type="region of interest" description="Disordered" evidence="1">
    <location>
        <begin position="1"/>
        <end position="150"/>
    </location>
</feature>
<feature type="compositionally biased region" description="Basic and acidic residues" evidence="1">
    <location>
        <begin position="37"/>
        <end position="76"/>
    </location>
</feature>
<evidence type="ECO:0000256" key="1">
    <source>
        <dbReference type="SAM" id="MobiDB-lite"/>
    </source>
</evidence>
<dbReference type="EMBL" id="KV441390">
    <property type="protein sequence ID" value="OAF61121.2"/>
    <property type="molecule type" value="Genomic_DNA"/>
</dbReference>
<reference evidence="3" key="1">
    <citation type="submission" date="2016-03" db="EMBL/GenBank/DDBJ databases">
        <title>Updated assembly of Pseudogymnoascus destructans, the fungus causing white-nose syndrome of bats.</title>
        <authorList>
            <person name="Palmer J.M."/>
            <person name="Drees K.P."/>
            <person name="Foster J.T."/>
            <person name="Lindner D.L."/>
        </authorList>
    </citation>
    <scope>NUCLEOTIDE SEQUENCE [LARGE SCALE GENOMIC DNA]</scope>
    <source>
        <strain evidence="3">20631-21</strain>
    </source>
</reference>
<dbReference type="PANTHER" id="PTHR42470">
    <property type="entry name" value="VAST DOMAIN-CONTAINING PROTEIN"/>
    <property type="match status" value="1"/>
</dbReference>
<dbReference type="VEuPathDB" id="FungiDB:GMDG_06223"/>
<feature type="compositionally biased region" description="Basic and acidic residues" evidence="1">
    <location>
        <begin position="193"/>
        <end position="206"/>
    </location>
</feature>
<dbReference type="PANTHER" id="PTHR42470:SF2">
    <property type="match status" value="1"/>
</dbReference>
<name>A0A177AIJ3_9PEZI</name>
<feature type="compositionally biased region" description="Polar residues" evidence="1">
    <location>
        <begin position="83"/>
        <end position="93"/>
    </location>
</feature>
<feature type="compositionally biased region" description="Basic residues" evidence="1">
    <location>
        <begin position="108"/>
        <end position="117"/>
    </location>
</feature>
<organism evidence="3">
    <name type="scientific">Pseudogymnoascus destructans</name>
    <dbReference type="NCBI Taxonomy" id="655981"/>
    <lineage>
        <taxon>Eukaryota</taxon>
        <taxon>Fungi</taxon>
        <taxon>Dikarya</taxon>
        <taxon>Ascomycota</taxon>
        <taxon>Pezizomycotina</taxon>
        <taxon>Leotiomycetes</taxon>
        <taxon>Thelebolales</taxon>
        <taxon>Thelebolaceae</taxon>
        <taxon>Pseudogymnoascus</taxon>
    </lineage>
</organism>
<dbReference type="GeneID" id="36285652"/>
<gene>
    <name evidence="3" type="ORF">VC83_02571</name>
</gene>
<feature type="region of interest" description="Disordered" evidence="1">
    <location>
        <begin position="183"/>
        <end position="209"/>
    </location>
</feature>
<evidence type="ECO:0000259" key="2">
    <source>
        <dbReference type="Pfam" id="PF25545"/>
    </source>
</evidence>
<dbReference type="RefSeq" id="XP_024326398.1">
    <property type="nucleotide sequence ID" value="XM_024466231.1"/>
</dbReference>
<sequence>MPTSSGCFKRSGKIGYPLTPPLALPVNMASRQAKRNTRIERRQRSLPKDEGKRPQGINKERPHIDPRQSTRLEGSRLEGTVSKVLSRTSNTLSEEFKRTPPVSQSTASHHRKRKRPRNPSPKRTPEDERSRKRQRSSPEGRRIEEHTCDIKNGDADPVIRWLRGKPWPKEYFEQENIMNPLLKRKTSSSSLSKKSETSDGSLREGKNPAVKSRLYEKSLAAAGIYMGGGPGITDACRALCKVLLEAEQPLPPDSIFRDDRFEKTCERLRNENEAKVIRDMSPLLVPSVEVLCSYGEEHLESMVDHVNQKWYGCIPIVAGPVPQPDYCAGCKEAIFTKGQRRKLEPFIKGWKRTPFLATAWMYFPFFTMEVKCGNEGLNIADRQNGHSSGVAVKQVVDLYREVSRQDELNRKILAFSISHDQEAVRVYGHYPVIDEDQTSIYRHTIKKFDITSEEGRDKWTTYTFTRNLYDIYAPIHFERLRSAAEQLPCPLSDQHQSQQSDLGLISQHEEECQFDLVLSQDPQCNPSSQTFQPSFKKPRSEQGLQSQCLSPQSSYAASLQEEAESQSSSAPSRDITPDTSLPQDIESGLKKPPKRGRIVELHQ</sequence>
<evidence type="ECO:0000313" key="3">
    <source>
        <dbReference type="EMBL" id="OAF61121.2"/>
    </source>
</evidence>